<evidence type="ECO:0000256" key="1">
    <source>
        <dbReference type="SAM" id="MobiDB-lite"/>
    </source>
</evidence>
<feature type="compositionally biased region" description="Low complexity" evidence="1">
    <location>
        <begin position="581"/>
        <end position="619"/>
    </location>
</feature>
<dbReference type="InterPro" id="IPR001214">
    <property type="entry name" value="SET_dom"/>
</dbReference>
<comment type="caution">
    <text evidence="3">The sequence shown here is derived from an EMBL/GenBank/DDBJ whole genome shotgun (WGS) entry which is preliminary data.</text>
</comment>
<evidence type="ECO:0000313" key="3">
    <source>
        <dbReference type="EMBL" id="KAK2595718.1"/>
    </source>
</evidence>
<feature type="region of interest" description="Disordered" evidence="1">
    <location>
        <begin position="581"/>
        <end position="624"/>
    </location>
</feature>
<feature type="domain" description="SET" evidence="2">
    <location>
        <begin position="77"/>
        <end position="201"/>
    </location>
</feature>
<evidence type="ECO:0000313" key="4">
    <source>
        <dbReference type="Proteomes" id="UP001265746"/>
    </source>
</evidence>
<dbReference type="EMBL" id="JAUJFL010000014">
    <property type="protein sequence ID" value="KAK2595718.1"/>
    <property type="molecule type" value="Genomic_DNA"/>
</dbReference>
<feature type="region of interest" description="Disordered" evidence="1">
    <location>
        <begin position="498"/>
        <end position="566"/>
    </location>
</feature>
<reference evidence="3" key="1">
    <citation type="submission" date="2023-06" db="EMBL/GenBank/DDBJ databases">
        <authorList>
            <person name="Noh H."/>
        </authorList>
    </citation>
    <scope>NUCLEOTIDE SEQUENCE</scope>
    <source>
        <strain evidence="3">DUCC20226</strain>
    </source>
</reference>
<dbReference type="Pfam" id="PF00856">
    <property type="entry name" value="SET"/>
    <property type="match status" value="1"/>
</dbReference>
<protein>
    <recommendedName>
        <fullName evidence="2">SET domain-containing protein</fullName>
    </recommendedName>
</protein>
<dbReference type="SMART" id="SM00317">
    <property type="entry name" value="SET"/>
    <property type="match status" value="1"/>
</dbReference>
<organism evidence="3 4">
    <name type="scientific">Phomopsis amygdali</name>
    <name type="common">Fusicoccum amygdali</name>
    <dbReference type="NCBI Taxonomy" id="1214568"/>
    <lineage>
        <taxon>Eukaryota</taxon>
        <taxon>Fungi</taxon>
        <taxon>Dikarya</taxon>
        <taxon>Ascomycota</taxon>
        <taxon>Pezizomycotina</taxon>
        <taxon>Sordariomycetes</taxon>
        <taxon>Sordariomycetidae</taxon>
        <taxon>Diaporthales</taxon>
        <taxon>Diaporthaceae</taxon>
        <taxon>Diaporthe</taxon>
    </lineage>
</organism>
<sequence length="791" mass="83675">MVTVPDPETVPLFEWIDEHGHVKPLLGTPPYPREITDYVIDSNDWPSGQATVNTVLGRNTSDAICYVCGHTGISCRGQLCIEYFHDVIAYIGKNMCDIKDAGIMGKGAFANQLIPRGTIIGEYVGRLHPLMTLRGGDRYIFYFNEAADVTACQYGNITCFVNHHCKPNITAQLVIYGRRRVIVYTANQDIQAGDQVFPCQKYLRPIMAILKLPLALAALVMLRSVEAACVEDQCYRAMYQNPAGVEECFAHFVTTVVPPPSTTVVTVTSGSGPITTLSGPFISASTIVPSEAIPTYIVRACYGDVNYRFESACSCIDAGPTITTAPPPVVTNTVLVPVTTEAIVIPSIEPSILPSILPSFVPSSLPPFITPRPLPVLPTSPGGVAVTSSSPILVAPGVEPACLAVGGSPVLVTIQVDEVFAMSLTVSAPVFCINTPPPQQSSQCNCASTLPTSAPFSFSSSFTGLPILNATSSSIDLPTPTPFSFTLPTLSFPTTSPFANSTSAASESATTSGANSTTSVESTSTSAESTSAESTSAESTSAESTTSVESTTTFESSTSSETPFLETSTSLPFLNISTTSISTESTSSVPSTTEAPTSSSLSSLSSTSVSSSSPSSSPTPFVPRGPTFNIRITGGAYAGQYISVDDPSGNGVVNNAPFFPTDDIDSAAEWTLDVVTGIMFQEFDGAYFGTYFMFGLRTQWSQVLLAPADQVIAWHETVTPFREPFKCTIDYTADMLLTCGSRGWTQLMESDTCGLSVMLPLSVTFPSACANPQPLLIQAVPVVPDEEGISK</sequence>
<dbReference type="Gene3D" id="2.170.270.10">
    <property type="entry name" value="SET domain"/>
    <property type="match status" value="1"/>
</dbReference>
<dbReference type="AlphaFoldDB" id="A0AAD9S383"/>
<keyword evidence="4" id="KW-1185">Reference proteome</keyword>
<dbReference type="Proteomes" id="UP001265746">
    <property type="component" value="Unassembled WGS sequence"/>
</dbReference>
<gene>
    <name evidence="3" type="ORF">N8I77_013743</name>
</gene>
<name>A0AAD9S383_PHOAM</name>
<dbReference type="PROSITE" id="PS50280">
    <property type="entry name" value="SET"/>
    <property type="match status" value="1"/>
</dbReference>
<accession>A0AAD9S383</accession>
<proteinExistence type="predicted"/>
<dbReference type="InterPro" id="IPR046341">
    <property type="entry name" value="SET_dom_sf"/>
</dbReference>
<dbReference type="SUPFAM" id="SSF82199">
    <property type="entry name" value="SET domain"/>
    <property type="match status" value="1"/>
</dbReference>
<evidence type="ECO:0000259" key="2">
    <source>
        <dbReference type="PROSITE" id="PS50280"/>
    </source>
</evidence>